<evidence type="ECO:0000256" key="3">
    <source>
        <dbReference type="SAM" id="MobiDB-lite"/>
    </source>
</evidence>
<dbReference type="GO" id="GO:0030054">
    <property type="term" value="C:cell junction"/>
    <property type="evidence" value="ECO:0007669"/>
    <property type="project" value="TreeGrafter"/>
</dbReference>
<feature type="region of interest" description="Disordered" evidence="3">
    <location>
        <begin position="904"/>
        <end position="935"/>
    </location>
</feature>
<comment type="caution">
    <text evidence="5">The sequence shown here is derived from an EMBL/GenBank/DDBJ whole genome shotgun (WGS) entry which is preliminary data.</text>
</comment>
<feature type="compositionally biased region" description="Polar residues" evidence="3">
    <location>
        <begin position="44"/>
        <end position="53"/>
    </location>
</feature>
<dbReference type="PROSITE" id="PS50106">
    <property type="entry name" value="PDZ"/>
    <property type="match status" value="1"/>
</dbReference>
<feature type="region of interest" description="Disordered" evidence="3">
    <location>
        <begin position="674"/>
        <end position="717"/>
    </location>
</feature>
<dbReference type="InterPro" id="IPR050614">
    <property type="entry name" value="Synaptic_Scaffolding_LAP-MAGUK"/>
</dbReference>
<evidence type="ECO:0000259" key="4">
    <source>
        <dbReference type="PROSITE" id="PS50106"/>
    </source>
</evidence>
<feature type="compositionally biased region" description="Polar residues" evidence="3">
    <location>
        <begin position="625"/>
        <end position="637"/>
    </location>
</feature>
<dbReference type="SUPFAM" id="SSF50156">
    <property type="entry name" value="PDZ domain-like"/>
    <property type="match status" value="1"/>
</dbReference>
<dbReference type="GO" id="GO:0097120">
    <property type="term" value="P:receptor localization to synapse"/>
    <property type="evidence" value="ECO:0007669"/>
    <property type="project" value="TreeGrafter"/>
</dbReference>
<evidence type="ECO:0000256" key="1">
    <source>
        <dbReference type="ARBA" id="ARBA00004370"/>
    </source>
</evidence>
<feature type="region of interest" description="Disordered" evidence="3">
    <location>
        <begin position="225"/>
        <end position="248"/>
    </location>
</feature>
<feature type="compositionally biased region" description="Low complexity" evidence="3">
    <location>
        <begin position="1500"/>
        <end position="1514"/>
    </location>
</feature>
<organism evidence="5 6">
    <name type="scientific">Homarus americanus</name>
    <name type="common">American lobster</name>
    <dbReference type="NCBI Taxonomy" id="6706"/>
    <lineage>
        <taxon>Eukaryota</taxon>
        <taxon>Metazoa</taxon>
        <taxon>Ecdysozoa</taxon>
        <taxon>Arthropoda</taxon>
        <taxon>Crustacea</taxon>
        <taxon>Multicrustacea</taxon>
        <taxon>Malacostraca</taxon>
        <taxon>Eumalacostraca</taxon>
        <taxon>Eucarida</taxon>
        <taxon>Decapoda</taxon>
        <taxon>Pleocyemata</taxon>
        <taxon>Astacidea</taxon>
        <taxon>Nephropoidea</taxon>
        <taxon>Nephropidae</taxon>
        <taxon>Homarus</taxon>
    </lineage>
</organism>
<feature type="compositionally biased region" description="Pro residues" evidence="3">
    <location>
        <begin position="1565"/>
        <end position="1617"/>
    </location>
</feature>
<dbReference type="GO" id="GO:0019901">
    <property type="term" value="F:protein kinase binding"/>
    <property type="evidence" value="ECO:0007669"/>
    <property type="project" value="TreeGrafter"/>
</dbReference>
<dbReference type="Proteomes" id="UP000747542">
    <property type="component" value="Unassembled WGS sequence"/>
</dbReference>
<feature type="region of interest" description="Disordered" evidence="3">
    <location>
        <begin position="1268"/>
        <end position="1617"/>
    </location>
</feature>
<feature type="compositionally biased region" description="Pro residues" evidence="3">
    <location>
        <begin position="1644"/>
        <end position="1662"/>
    </location>
</feature>
<dbReference type="GO" id="GO:0043113">
    <property type="term" value="P:receptor clustering"/>
    <property type="evidence" value="ECO:0007669"/>
    <property type="project" value="TreeGrafter"/>
</dbReference>
<feature type="compositionally biased region" description="Polar residues" evidence="3">
    <location>
        <begin position="908"/>
        <end position="923"/>
    </location>
</feature>
<feature type="compositionally biased region" description="Polar residues" evidence="3">
    <location>
        <begin position="815"/>
        <end position="831"/>
    </location>
</feature>
<dbReference type="SMART" id="SM00228">
    <property type="entry name" value="PDZ"/>
    <property type="match status" value="1"/>
</dbReference>
<dbReference type="GO" id="GO:0016323">
    <property type="term" value="C:basolateral plasma membrane"/>
    <property type="evidence" value="ECO:0007669"/>
    <property type="project" value="TreeGrafter"/>
</dbReference>
<dbReference type="CDD" id="cd06671">
    <property type="entry name" value="PDZ7_MUPP1-PD6_PATJ-like"/>
    <property type="match status" value="1"/>
</dbReference>
<dbReference type="PANTHER" id="PTHR23119">
    <property type="entry name" value="DISCS LARGE"/>
    <property type="match status" value="1"/>
</dbReference>
<dbReference type="GO" id="GO:0098609">
    <property type="term" value="P:cell-cell adhesion"/>
    <property type="evidence" value="ECO:0007669"/>
    <property type="project" value="TreeGrafter"/>
</dbReference>
<dbReference type="PANTHER" id="PTHR23119:SF51">
    <property type="entry name" value="DISKS LARGE 1 TUMOR SUPPRESSOR PROTEIN"/>
    <property type="match status" value="1"/>
</dbReference>
<feature type="compositionally biased region" description="Pro residues" evidence="3">
    <location>
        <begin position="1540"/>
        <end position="1556"/>
    </location>
</feature>
<name>A0A8J5MLY0_HOMAM</name>
<feature type="non-terminal residue" evidence="5">
    <location>
        <position position="1969"/>
    </location>
</feature>
<proteinExistence type="predicted"/>
<dbReference type="GO" id="GO:0045197">
    <property type="term" value="P:establishment or maintenance of epithelial cell apical/basal polarity"/>
    <property type="evidence" value="ECO:0007669"/>
    <property type="project" value="TreeGrafter"/>
</dbReference>
<evidence type="ECO:0000313" key="6">
    <source>
        <dbReference type="Proteomes" id="UP000747542"/>
    </source>
</evidence>
<feature type="compositionally biased region" description="Pro residues" evidence="3">
    <location>
        <begin position="1833"/>
        <end position="1842"/>
    </location>
</feature>
<feature type="compositionally biased region" description="Pro residues" evidence="3">
    <location>
        <begin position="1515"/>
        <end position="1530"/>
    </location>
</feature>
<feature type="compositionally biased region" description="Polar residues" evidence="3">
    <location>
        <begin position="677"/>
        <end position="690"/>
    </location>
</feature>
<feature type="region of interest" description="Disordered" evidence="3">
    <location>
        <begin position="947"/>
        <end position="982"/>
    </location>
</feature>
<feature type="region of interest" description="Disordered" evidence="3">
    <location>
        <begin position="1902"/>
        <end position="1930"/>
    </location>
</feature>
<feature type="compositionally biased region" description="Pro residues" evidence="3">
    <location>
        <begin position="1392"/>
        <end position="1414"/>
    </location>
</feature>
<feature type="compositionally biased region" description="Pro residues" evidence="3">
    <location>
        <begin position="1465"/>
        <end position="1499"/>
    </location>
</feature>
<keyword evidence="2" id="KW-0472">Membrane</keyword>
<dbReference type="InterPro" id="IPR001478">
    <property type="entry name" value="PDZ"/>
</dbReference>
<feature type="compositionally biased region" description="Low complexity" evidence="3">
    <location>
        <begin position="924"/>
        <end position="935"/>
    </location>
</feature>
<comment type="subcellular location">
    <subcellularLocation>
        <location evidence="1">Membrane</location>
    </subcellularLocation>
</comment>
<gene>
    <name evidence="5" type="primary">Patj-L</name>
    <name evidence="5" type="ORF">Hamer_G025538</name>
</gene>
<feature type="compositionally biased region" description="Low complexity" evidence="3">
    <location>
        <begin position="1382"/>
        <end position="1391"/>
    </location>
</feature>
<reference evidence="5" key="1">
    <citation type="journal article" date="2021" name="Sci. Adv.">
        <title>The American lobster genome reveals insights on longevity, neural, and immune adaptations.</title>
        <authorList>
            <person name="Polinski J.M."/>
            <person name="Zimin A.V."/>
            <person name="Clark K.F."/>
            <person name="Kohn A.B."/>
            <person name="Sadowski N."/>
            <person name="Timp W."/>
            <person name="Ptitsyn A."/>
            <person name="Khanna P."/>
            <person name="Romanova D.Y."/>
            <person name="Williams P."/>
            <person name="Greenwood S.J."/>
            <person name="Moroz L.L."/>
            <person name="Walt D.R."/>
            <person name="Bodnar A.G."/>
        </authorList>
    </citation>
    <scope>NUCLEOTIDE SEQUENCE</scope>
    <source>
        <strain evidence="5">GMGI-L3</strain>
    </source>
</reference>
<dbReference type="PRINTS" id="PR01217">
    <property type="entry name" value="PRICHEXTENSN"/>
</dbReference>
<keyword evidence="6" id="KW-1185">Reference proteome</keyword>
<feature type="region of interest" description="Disordered" evidence="3">
    <location>
        <begin position="765"/>
        <end position="790"/>
    </location>
</feature>
<feature type="region of interest" description="Disordered" evidence="3">
    <location>
        <begin position="587"/>
        <end position="650"/>
    </location>
</feature>
<feature type="region of interest" description="Disordered" evidence="3">
    <location>
        <begin position="1"/>
        <end position="60"/>
    </location>
</feature>
<feature type="compositionally biased region" description="Low complexity" evidence="3">
    <location>
        <begin position="1130"/>
        <end position="1141"/>
    </location>
</feature>
<feature type="region of interest" description="Disordered" evidence="3">
    <location>
        <begin position="77"/>
        <end position="99"/>
    </location>
</feature>
<feature type="region of interest" description="Disordered" evidence="3">
    <location>
        <begin position="1122"/>
        <end position="1184"/>
    </location>
</feature>
<dbReference type="Gene3D" id="2.30.42.10">
    <property type="match status" value="1"/>
</dbReference>
<sequence>SPYVPRGDSSEDEVGGGIGSDLTRSITAPSFITRDPSHDDLLGSVSSLPQGQQRESDSGGLTVINIKHALSETFVESRTEDSNISSIHIGGEEEGNLEDDIEEGPFTITFKNVSEAQPEYSPKVDLEPESEDHEVLGVLQDDGVSLGRPPGVDPYAYTNPESFTNLHILTGTNVSCVTNEFLLSNRVGNNLTGVDGAFQTPGTFELSSSTPVNLQQQSSLRLVRFAESKGRSEHSESSDSSAERSSSLLVECDSDRHSVSDVLSDDLNPPSARLVIAHITDVENVVQRRSLTASKSFDETSRITTPYIERQYSEIIPDSIYLAQEHLIPPGKTEPNRYKQPYGGSSSATGEANRIVKSESNSVCISSRLSPSEELVKTRQLPPNEFDSVQHSLLSSEIDTRLSVSGTIYVKKLSPESNHAPSITTTTTTTRAASTVGATVTTTLSSTVSTLSTSAKTNMTVTQGITVAASEGRSASSSPMLDGKHWGPERTVEVRRDEKNSLGISIVGGKVDLSWSGSSVTGIFIKNVLPDSPAGKGGHLKTGDRILEVEGIDLRGATHEKAVEVIKKTGNPVTFVVQSLVQWTPANSAPGSRDVSRLGTRYPTSITPARTPTPELIQVSREPSKTPSTASTLSSAKDTPIQPDGLHPVGLVRSAGLKDFTNIRASSEEVFVRTKDNLQPNVPGSESPSIQRECDPSRPGNPSIDPPSDSVSQSQPLARDVQLADPHAAAIDASSSSPSYSSVYSSSHYSVGTSKSVCSTIAHASTTTTTTTTTTTSPISPTATHTTTTSTPLMPSGNHHHTPHTIAAAFTLPPQASTPLSEGSSHQQPNQHFGRHHPPDPRVSFPVAPPIPETSTPIHESYPEPVRFVPESPISEPEDPDPLVNPYYYYARAALAHWHVRAQRTQEHQQITEGDGNNSDQENSTSSSSESSTASRRFLHLRNFHPNYGVQLTRPNGSKLDTPPSDAPLMDTPPSDAPAMDESPIEEPQLQEYSQVDVEQSESTVTDAPCEPSLIECEQNETTEILLQIADIVHNNSIQSEPLQNDPQIIFPRFHNLPYNNNIQSNLSTTRIMLDDSPLDPSLDDPPVGAYTYDWRMDPHLYQGWWCVGGSVSEHLAAQVPTQPVSPYDSPAHSPTASSPTIEQPGLPDHKKQEIQASLHKPLQRRQTTEDSDDGIDDVHYEQGRIDTKAGVEIDRASAGAVRRGKAERQADTEQEDEFGYTTTKLLKILLWRSSSLPPNLPPLILLPLLPPTPRPLLPLTPPYPSPSLPLTLLPLTPPTPRPPTPRPPTPRPPTPRPPTPRPPYPSPSLPLALPTPHPPTPPFPPLPLPSCLPTPHPPTPPPPLPSPSPTPRPPTPPPPYPSPPTPPLALLPLLPLPSSPALPSYPSFLYPSPPTPRLLPLLPPPPFLLPLLPPTLALLPLTLPPSPPTSPPTPLPLPPTPRPPTPPPPPHLPTPHLLPLTLPTSPPTSPLLPLTSPLPHPSPPTPRLPPLPPSPTPSLLPLTLPTPHLSSSLPPCPPLPLPPPPPLLPLLPLTSYPSLLPPPTPPSPTPPPTPPSTLTSYPSPSSPPTLPSTPPLLLPPSSPLTSYPSPPLLPPPALTLYPSLPPTPRPPTSTFPPSLPLTLLPLTSYLPLPPSSPLLTLLPLPPSSSPPRPPTPHPLPHLLPSSCPSPSLPSPPALTSCPSPSYPSPLLPLALLPLTLLPLALYPSPLLPLTPLPLTLSPHPLPLLPPTPHPSYPPSSLSPSYPSPLLPLTSLPLPTLPTPPPPLTPPYPSPSPPPLLPPHPPYPPPPTPPPPPPPPTPHPPTPPSYPSPTPRPPTPSHLPSPALSALLPPHPPPPSPSYPSFPPLTLLPLALLPLPSSPSYPSPSYPSFLLPLTSLPLTPPTPPPLPLTLLPHLYPSPPTPHLLPPPPPPSPLPLTPPTPHPSLPLPLTPPYPSPLLPLALYPSLSYPSFLPSVLVSDSVVCCLL</sequence>
<feature type="region of interest" description="Disordered" evidence="3">
    <location>
        <begin position="815"/>
        <end position="880"/>
    </location>
</feature>
<evidence type="ECO:0000313" key="5">
    <source>
        <dbReference type="EMBL" id="KAG7156125.1"/>
    </source>
</evidence>
<feature type="compositionally biased region" description="Low complexity" evidence="3">
    <location>
        <begin position="702"/>
        <end position="716"/>
    </location>
</feature>
<dbReference type="EMBL" id="JAHLQT010039985">
    <property type="protein sequence ID" value="KAG7156125.1"/>
    <property type="molecule type" value="Genomic_DNA"/>
</dbReference>
<feature type="region of interest" description="Disordered" evidence="3">
    <location>
        <begin position="1644"/>
        <end position="1684"/>
    </location>
</feature>
<feature type="compositionally biased region" description="Pro residues" evidence="3">
    <location>
        <begin position="1276"/>
        <end position="1381"/>
    </location>
</feature>
<feature type="compositionally biased region" description="Low complexity" evidence="3">
    <location>
        <begin position="238"/>
        <end position="247"/>
    </location>
</feature>
<feature type="compositionally biased region" description="Pro residues" evidence="3">
    <location>
        <begin position="1759"/>
        <end position="1823"/>
    </location>
</feature>
<feature type="domain" description="PDZ" evidence="4">
    <location>
        <begin position="491"/>
        <end position="581"/>
    </location>
</feature>
<evidence type="ECO:0000256" key="2">
    <source>
        <dbReference type="ARBA" id="ARBA00023136"/>
    </source>
</evidence>
<protein>
    <submittedName>
        <fullName evidence="5">InaD-like protein-like</fullName>
    </submittedName>
</protein>
<accession>A0A8J5MLY0</accession>
<dbReference type="InterPro" id="IPR036034">
    <property type="entry name" value="PDZ_sf"/>
</dbReference>
<feature type="region of interest" description="Disordered" evidence="3">
    <location>
        <begin position="1197"/>
        <end position="1217"/>
    </location>
</feature>
<feature type="region of interest" description="Disordered" evidence="3">
    <location>
        <begin position="1754"/>
        <end position="1842"/>
    </location>
</feature>
<feature type="compositionally biased region" description="Basic and acidic residues" evidence="3">
    <location>
        <begin position="225"/>
        <end position="237"/>
    </location>
</feature>
<dbReference type="Pfam" id="PF00595">
    <property type="entry name" value="PDZ"/>
    <property type="match status" value="1"/>
</dbReference>
<feature type="compositionally biased region" description="Low complexity" evidence="3">
    <location>
        <begin position="1455"/>
        <end position="1464"/>
    </location>
</feature>
<feature type="compositionally biased region" description="Pro residues" evidence="3">
    <location>
        <begin position="1423"/>
        <end position="1454"/>
    </location>
</feature>